<gene>
    <name evidence="2" type="ORF">BCV30_10140</name>
</gene>
<feature type="signal peptide" evidence="1">
    <location>
        <begin position="1"/>
        <end position="20"/>
    </location>
</feature>
<evidence type="ECO:0008006" key="4">
    <source>
        <dbReference type="Google" id="ProtNLM"/>
    </source>
</evidence>
<dbReference type="AlphaFoldDB" id="A0A1B9QLH5"/>
<comment type="caution">
    <text evidence="2">The sequence shown here is derived from an EMBL/GenBank/DDBJ whole genome shotgun (WGS) entry which is preliminary data.</text>
</comment>
<accession>A0A1B9QLH5</accession>
<organism evidence="2 3">
    <name type="scientific">Vibrio lentus</name>
    <dbReference type="NCBI Taxonomy" id="136468"/>
    <lineage>
        <taxon>Bacteria</taxon>
        <taxon>Pseudomonadati</taxon>
        <taxon>Pseudomonadota</taxon>
        <taxon>Gammaproteobacteria</taxon>
        <taxon>Vibrionales</taxon>
        <taxon>Vibrionaceae</taxon>
        <taxon>Vibrio</taxon>
    </lineage>
</organism>
<dbReference type="EMBL" id="MCSI01000127">
    <property type="protein sequence ID" value="PME62620.1"/>
    <property type="molecule type" value="Genomic_DNA"/>
</dbReference>
<evidence type="ECO:0000256" key="1">
    <source>
        <dbReference type="SAM" id="SignalP"/>
    </source>
</evidence>
<name>A0A1B9QLH5_9VIBR</name>
<evidence type="ECO:0000313" key="2">
    <source>
        <dbReference type="EMBL" id="PME62620.1"/>
    </source>
</evidence>
<sequence length="175" mass="19972">MMKLAVTFLFSLGLMGCATSEPVYEPEADLKPDQPSQPIGYLGFKAHQEWAIQFNDCTVYDFTGAQPYQWFDRTSASVSCYTFKPNDAIKPLLVYSEADFNSNKLTPIDRFQELQVSESGWGSFPIVYETNGTNWLKVKEGWIHLTLADQTLVQFYPGTQDQSGKSQHDQYFEQH</sequence>
<dbReference type="PROSITE" id="PS51257">
    <property type="entry name" value="PROKAR_LIPOPROTEIN"/>
    <property type="match status" value="1"/>
</dbReference>
<dbReference type="RefSeq" id="WP_029226068.1">
    <property type="nucleotide sequence ID" value="NZ_MAKA01000028.1"/>
</dbReference>
<feature type="chain" id="PRO_5015061317" description="Lipoprotein" evidence="1">
    <location>
        <begin position="21"/>
        <end position="175"/>
    </location>
</feature>
<keyword evidence="1" id="KW-0732">Signal</keyword>
<proteinExistence type="predicted"/>
<evidence type="ECO:0000313" key="3">
    <source>
        <dbReference type="Proteomes" id="UP000235778"/>
    </source>
</evidence>
<protein>
    <recommendedName>
        <fullName evidence="4">Lipoprotein</fullName>
    </recommendedName>
</protein>
<dbReference type="Proteomes" id="UP000235778">
    <property type="component" value="Unassembled WGS sequence"/>
</dbReference>
<reference evidence="3" key="1">
    <citation type="submission" date="2016-07" db="EMBL/GenBank/DDBJ databases">
        <title>Nontailed viruses are major unrecognized killers of bacteria in the ocean.</title>
        <authorList>
            <person name="Kauffman K."/>
            <person name="Hussain F."/>
            <person name="Yang J."/>
            <person name="Arevalo P."/>
            <person name="Brown J."/>
            <person name="Cutler M."/>
            <person name="Kelly L."/>
            <person name="Polz M.F."/>
        </authorList>
    </citation>
    <scope>NUCLEOTIDE SEQUENCE [LARGE SCALE GENOMIC DNA]</scope>
    <source>
        <strain evidence="3">10N.286.55.C1</strain>
    </source>
</reference>